<accession>A0A0S1S1Q7</accession>
<proteinExistence type="predicted"/>
<dbReference type="Proteomes" id="UP000203990">
    <property type="component" value="Segment"/>
</dbReference>
<dbReference type="OrthoDB" id="21139at10239"/>
<organism evidence="1 2">
    <name type="scientific">Klebsiella phage vB_KpnM_KB57</name>
    <dbReference type="NCBI Taxonomy" id="1719140"/>
    <lineage>
        <taxon>Viruses</taxon>
        <taxon>Duplodnaviria</taxon>
        <taxon>Heunggongvirae</taxon>
        <taxon>Uroviricota</taxon>
        <taxon>Caudoviricetes</taxon>
        <taxon>Vequintavirinae</taxon>
        <taxon>Mydovirus</taxon>
        <taxon>Mydovirus KB57</taxon>
    </lineage>
</organism>
<dbReference type="RefSeq" id="YP_009187824.1">
    <property type="nucleotide sequence ID" value="NC_028659.1"/>
</dbReference>
<dbReference type="GeneID" id="26523177"/>
<sequence>MAKLGKRGYPALYLKGSNAWYTGYAHDWKMEDKVDVSDRHEIRELKLQYTGFSRGRSAANIEMVDQGGNKFLMSMSGFDLLMKIVDAPENVQKAENLGGYDILRSTQHGGGGVWYIGSFCQTKQGQNYFIEPVEVR</sequence>
<dbReference type="EMBL" id="KT934943">
    <property type="protein sequence ID" value="ALM02598.1"/>
    <property type="molecule type" value="Genomic_DNA"/>
</dbReference>
<protein>
    <submittedName>
        <fullName evidence="1">Uncharacterized protein</fullName>
    </submittedName>
</protein>
<evidence type="ECO:0000313" key="1">
    <source>
        <dbReference type="EMBL" id="ALM02598.1"/>
    </source>
</evidence>
<dbReference type="KEGG" id="vg:26523177"/>
<name>A0A0S1S1Q7_9CAUD</name>
<reference evidence="1 2" key="1">
    <citation type="submission" date="2015-10" db="EMBL/GenBank/DDBJ databases">
        <title>Complete genome sequence of Klebsiella pneumoniae bacteriophage vB_KpnM_KB57.</title>
        <authorList>
            <person name="Volozhantsev N.V."/>
            <person name="Popova A.V."/>
            <person name="Krasilnikova V.M."/>
            <person name="Bogun A.G."/>
        </authorList>
    </citation>
    <scope>NUCLEOTIDE SEQUENCE [LARGE SCALE GENOMIC DNA]</scope>
</reference>
<keyword evidence="2" id="KW-1185">Reference proteome</keyword>
<evidence type="ECO:0000313" key="2">
    <source>
        <dbReference type="Proteomes" id="UP000203990"/>
    </source>
</evidence>
<gene>
    <name evidence="1" type="ORF">KB57_211</name>
</gene>